<evidence type="ECO:0008006" key="3">
    <source>
        <dbReference type="Google" id="ProtNLM"/>
    </source>
</evidence>
<keyword evidence="2" id="KW-1185">Reference proteome</keyword>
<protein>
    <recommendedName>
        <fullName evidence="3">Acetyltransferase (GNAT) family protein</fullName>
    </recommendedName>
</protein>
<sequence>MPTPADASPAAPAAQARNAWALYQRNGFRDTGELGDLMPDGVRREHIMTKSLVA</sequence>
<evidence type="ECO:0000313" key="1">
    <source>
        <dbReference type="EMBL" id="TWH69658.1"/>
    </source>
</evidence>
<evidence type="ECO:0000313" key="2">
    <source>
        <dbReference type="Proteomes" id="UP000319825"/>
    </source>
</evidence>
<dbReference type="AlphaFoldDB" id="A0A562IFQ8"/>
<comment type="caution">
    <text evidence="1">The sequence shown here is derived from an EMBL/GenBank/DDBJ whole genome shotgun (WGS) entry which is preliminary data.</text>
</comment>
<dbReference type="SUPFAM" id="SSF55729">
    <property type="entry name" value="Acyl-CoA N-acyltransferases (Nat)"/>
    <property type="match status" value="1"/>
</dbReference>
<dbReference type="InterPro" id="IPR016181">
    <property type="entry name" value="Acyl_CoA_acyltransferase"/>
</dbReference>
<organism evidence="1 2">
    <name type="scientific">Micromonospora olivasterospora</name>
    <dbReference type="NCBI Taxonomy" id="1880"/>
    <lineage>
        <taxon>Bacteria</taxon>
        <taxon>Bacillati</taxon>
        <taxon>Actinomycetota</taxon>
        <taxon>Actinomycetes</taxon>
        <taxon>Micromonosporales</taxon>
        <taxon>Micromonosporaceae</taxon>
        <taxon>Micromonospora</taxon>
    </lineage>
</organism>
<reference evidence="1 2" key="1">
    <citation type="submission" date="2019-07" db="EMBL/GenBank/DDBJ databases">
        <title>R&amp;d 2014.</title>
        <authorList>
            <person name="Klenk H.-P."/>
        </authorList>
    </citation>
    <scope>NUCLEOTIDE SEQUENCE [LARGE SCALE GENOMIC DNA]</scope>
    <source>
        <strain evidence="1 2">DSM 43868</strain>
    </source>
</reference>
<dbReference type="Proteomes" id="UP000319825">
    <property type="component" value="Unassembled WGS sequence"/>
</dbReference>
<accession>A0A562IFQ8</accession>
<proteinExistence type="predicted"/>
<name>A0A562IFQ8_MICOL</name>
<gene>
    <name evidence="1" type="ORF">JD77_04668</name>
</gene>
<dbReference type="EMBL" id="VLKE01000001">
    <property type="protein sequence ID" value="TWH69658.1"/>
    <property type="molecule type" value="Genomic_DNA"/>
</dbReference>